<feature type="transmembrane region" description="Helical" evidence="1">
    <location>
        <begin position="135"/>
        <end position="159"/>
    </location>
</feature>
<sequence>MCDDISTLNPWLKEECLNLTLSAQEAEELRRYRGTLLLEAEELRRYRGTLLLVLRISARMHWFTAYPVLLVSLFIIYLSVFVVPYSLARVYCVNIAIQSILSTVVSIVDHVYYIAWDKEKGIYEDSAPYLTFKKINNYVAECYLYFSALIILMSYLGVGRPVLFRSIIQKRPLVIVTSFGLYVWCFFFSLKSFVYNKADFPMQHLIISMAHTAISTALYATMITLYVLTLVAIMSKKNVAPTGESSSRKVYWNTLKSILIFCTLPNIAYAITISSFICRTHLFRLEYFVPDIDSRVQAFSCVLPCYIVDTVAKSLITIRLLLTSFTALLAFSDYRAATRRLFQKVANRIRGKTDVHELPRDDSRNSIFYKRSSQSL</sequence>
<proteinExistence type="predicted"/>
<keyword evidence="2" id="KW-1185">Reference proteome</keyword>
<keyword evidence="1" id="KW-0472">Membrane</keyword>
<evidence type="ECO:0000256" key="1">
    <source>
        <dbReference type="SAM" id="Phobius"/>
    </source>
</evidence>
<evidence type="ECO:0000313" key="2">
    <source>
        <dbReference type="Proteomes" id="UP000095287"/>
    </source>
</evidence>
<feature type="transmembrane region" description="Helical" evidence="1">
    <location>
        <begin position="60"/>
        <end position="83"/>
    </location>
</feature>
<organism evidence="2 3">
    <name type="scientific">Steinernema glaseri</name>
    <dbReference type="NCBI Taxonomy" id="37863"/>
    <lineage>
        <taxon>Eukaryota</taxon>
        <taxon>Metazoa</taxon>
        <taxon>Ecdysozoa</taxon>
        <taxon>Nematoda</taxon>
        <taxon>Chromadorea</taxon>
        <taxon>Rhabditida</taxon>
        <taxon>Tylenchina</taxon>
        <taxon>Panagrolaimomorpha</taxon>
        <taxon>Strongyloidoidea</taxon>
        <taxon>Steinernematidae</taxon>
        <taxon>Steinernema</taxon>
    </lineage>
</organism>
<evidence type="ECO:0000313" key="3">
    <source>
        <dbReference type="WBParaSite" id="L893_g11199.t1"/>
    </source>
</evidence>
<dbReference type="AlphaFoldDB" id="A0A1I7XZU4"/>
<dbReference type="Proteomes" id="UP000095287">
    <property type="component" value="Unplaced"/>
</dbReference>
<feature type="transmembrane region" description="Helical" evidence="1">
    <location>
        <begin position="95"/>
        <end position="115"/>
    </location>
</feature>
<dbReference type="WBParaSite" id="L893_g11199.t1">
    <property type="protein sequence ID" value="L893_g11199.t1"/>
    <property type="gene ID" value="L893_g11199"/>
</dbReference>
<protein>
    <submittedName>
        <fullName evidence="3">G protein-coupled receptor</fullName>
    </submittedName>
</protein>
<reference evidence="3" key="1">
    <citation type="submission" date="2016-11" db="UniProtKB">
        <authorList>
            <consortium name="WormBaseParasite"/>
        </authorList>
    </citation>
    <scope>IDENTIFICATION</scope>
</reference>
<keyword evidence="1" id="KW-1133">Transmembrane helix</keyword>
<name>A0A1I7XZU4_9BILA</name>
<feature type="transmembrane region" description="Helical" evidence="1">
    <location>
        <begin position="255"/>
        <end position="277"/>
    </location>
</feature>
<keyword evidence="1" id="KW-0812">Transmembrane</keyword>
<feature type="transmembrane region" description="Helical" evidence="1">
    <location>
        <begin position="210"/>
        <end position="234"/>
    </location>
</feature>
<accession>A0A1I7XZU4</accession>
<feature type="transmembrane region" description="Helical" evidence="1">
    <location>
        <begin position="316"/>
        <end position="334"/>
    </location>
</feature>
<feature type="transmembrane region" description="Helical" evidence="1">
    <location>
        <begin position="171"/>
        <end position="190"/>
    </location>
</feature>